<dbReference type="GO" id="GO:0043565">
    <property type="term" value="F:sequence-specific DNA binding"/>
    <property type="evidence" value="ECO:0007669"/>
    <property type="project" value="InterPro"/>
</dbReference>
<evidence type="ECO:0000256" key="8">
    <source>
        <dbReference type="SAM" id="MobiDB-lite"/>
    </source>
</evidence>
<protein>
    <recommendedName>
        <fullName evidence="9">HSF-type DNA-binding domain-containing protein</fullName>
    </recommendedName>
</protein>
<evidence type="ECO:0000256" key="2">
    <source>
        <dbReference type="ARBA" id="ARBA00006403"/>
    </source>
</evidence>
<accession>A0AAD9N3W2</accession>
<comment type="subcellular location">
    <subcellularLocation>
        <location evidence="1">Nucleus</location>
    </subcellularLocation>
</comment>
<evidence type="ECO:0000256" key="7">
    <source>
        <dbReference type="RuleBase" id="RU004020"/>
    </source>
</evidence>
<evidence type="ECO:0000256" key="4">
    <source>
        <dbReference type="ARBA" id="ARBA00023125"/>
    </source>
</evidence>
<evidence type="ECO:0000256" key="3">
    <source>
        <dbReference type="ARBA" id="ARBA00023015"/>
    </source>
</evidence>
<dbReference type="GO" id="GO:0005634">
    <property type="term" value="C:nucleus"/>
    <property type="evidence" value="ECO:0007669"/>
    <property type="project" value="UniProtKB-SubCell"/>
</dbReference>
<organism evidence="10 11">
    <name type="scientific">Paralvinella palmiformis</name>
    <dbReference type="NCBI Taxonomy" id="53620"/>
    <lineage>
        <taxon>Eukaryota</taxon>
        <taxon>Metazoa</taxon>
        <taxon>Spiralia</taxon>
        <taxon>Lophotrochozoa</taxon>
        <taxon>Annelida</taxon>
        <taxon>Polychaeta</taxon>
        <taxon>Sedentaria</taxon>
        <taxon>Canalipalpata</taxon>
        <taxon>Terebellida</taxon>
        <taxon>Terebelliformia</taxon>
        <taxon>Alvinellidae</taxon>
        <taxon>Paralvinella</taxon>
    </lineage>
</organism>
<keyword evidence="4" id="KW-0238">DNA-binding</keyword>
<keyword evidence="3" id="KW-0805">Transcription regulation</keyword>
<gene>
    <name evidence="10" type="ORF">LSH36_232g02019</name>
</gene>
<comment type="similarity">
    <text evidence="2 7">Belongs to the HSF family.</text>
</comment>
<evidence type="ECO:0000313" key="11">
    <source>
        <dbReference type="Proteomes" id="UP001208570"/>
    </source>
</evidence>
<dbReference type="GO" id="GO:0003700">
    <property type="term" value="F:DNA-binding transcription factor activity"/>
    <property type="evidence" value="ECO:0007669"/>
    <property type="project" value="InterPro"/>
</dbReference>
<dbReference type="PROSITE" id="PS00434">
    <property type="entry name" value="HSF_DOMAIN"/>
    <property type="match status" value="1"/>
</dbReference>
<comment type="caution">
    <text evidence="10">The sequence shown here is derived from an EMBL/GenBank/DDBJ whole genome shotgun (WGS) entry which is preliminary data.</text>
</comment>
<keyword evidence="5" id="KW-0804">Transcription</keyword>
<feature type="region of interest" description="Disordered" evidence="8">
    <location>
        <begin position="544"/>
        <end position="569"/>
    </location>
</feature>
<dbReference type="InterPro" id="IPR000232">
    <property type="entry name" value="HSF_DNA-bd"/>
</dbReference>
<dbReference type="Pfam" id="PF00447">
    <property type="entry name" value="HSF_DNA-bind"/>
    <property type="match status" value="1"/>
</dbReference>
<keyword evidence="11" id="KW-1185">Reference proteome</keyword>
<evidence type="ECO:0000256" key="5">
    <source>
        <dbReference type="ARBA" id="ARBA00023163"/>
    </source>
</evidence>
<evidence type="ECO:0000256" key="1">
    <source>
        <dbReference type="ARBA" id="ARBA00004123"/>
    </source>
</evidence>
<reference evidence="10" key="1">
    <citation type="journal article" date="2023" name="Mol. Biol. Evol.">
        <title>Third-Generation Sequencing Reveals the Adaptive Role of the Epigenome in Three Deep-Sea Polychaetes.</title>
        <authorList>
            <person name="Perez M."/>
            <person name="Aroh O."/>
            <person name="Sun Y."/>
            <person name="Lan Y."/>
            <person name="Juniper S.K."/>
            <person name="Young C.R."/>
            <person name="Angers B."/>
            <person name="Qian P.Y."/>
        </authorList>
    </citation>
    <scope>NUCLEOTIDE SEQUENCE</scope>
    <source>
        <strain evidence="10">P08H-3</strain>
    </source>
</reference>
<keyword evidence="6" id="KW-0539">Nucleus</keyword>
<evidence type="ECO:0000259" key="9">
    <source>
        <dbReference type="PROSITE" id="PS00434"/>
    </source>
</evidence>
<sequence length="585" mass="64176">MMHSKEDFSTSPVPAFLHKLWTLVEDESTNDLIAWDPSGRSFHVFDQGRFSKEVLPLYFKHNNIASFIRQLNMYGFRKVTNVEHGGLKTEKDDMEFSHQYFQRGKEHLLENIKRKVTTTKADDVKVKHDDVNKVLMDVHHLKGKQESINSKFDTLKRENEALWREVASLRQKHLKQQQIVNKLIQFLITIVGNRGVGSLKRPAIMACNSKELEQPTRPAKVARIMKTNPDPMNSMHIQTVSSEQPAMSTKQPLEVQIREVLSSGGTSSSASSATSLTTEHPVVVLPSSGTLNVSDSKQPTIIVLNRPPTVRSMNGTLPGGTVPKTDQVSAMSPTNFTGIVTSPPPDDGDGSGTSDGRDPSCTPIVSELPTLDDGKDIVQPVGIGDLDLGHLDTGGMASTSDDRPQEAIDLGEPLLQAMTQSLQTPVNTTTIAVSPHHETVSAVSDDVDNINDSLESLKELLAGGAGINIDPGSLLGFQLDKDTLHGLFTPEAPVPPTPETWLKMESEENSTSSPNPDNQLVQYVPADDFGTLFDFDLDNGPSYDFDTNKTTEESSSVTTPTIDVSSPLAQRRKNRNVIWPTEEID</sequence>
<dbReference type="InterPro" id="IPR036390">
    <property type="entry name" value="WH_DNA-bd_sf"/>
</dbReference>
<dbReference type="FunFam" id="1.10.10.10:FF:000027">
    <property type="entry name" value="Heat shock transcription factor 1"/>
    <property type="match status" value="1"/>
</dbReference>
<proteinExistence type="inferred from homology"/>
<name>A0AAD9N3W2_9ANNE</name>
<dbReference type="PANTHER" id="PTHR10015:SF427">
    <property type="entry name" value="HEAT SHOCK FACTOR PROTEIN"/>
    <property type="match status" value="1"/>
</dbReference>
<dbReference type="AlphaFoldDB" id="A0AAD9N3W2"/>
<dbReference type="EMBL" id="JAODUP010000232">
    <property type="protein sequence ID" value="KAK2155755.1"/>
    <property type="molecule type" value="Genomic_DNA"/>
</dbReference>
<feature type="region of interest" description="Disordered" evidence="8">
    <location>
        <begin position="337"/>
        <end position="374"/>
    </location>
</feature>
<dbReference type="InterPro" id="IPR036388">
    <property type="entry name" value="WH-like_DNA-bd_sf"/>
</dbReference>
<feature type="domain" description="HSF-type DNA-binding" evidence="9">
    <location>
        <begin position="55"/>
        <end position="79"/>
    </location>
</feature>
<dbReference type="PRINTS" id="PR00056">
    <property type="entry name" value="HSFDOMAIN"/>
</dbReference>
<evidence type="ECO:0000256" key="6">
    <source>
        <dbReference type="ARBA" id="ARBA00023242"/>
    </source>
</evidence>
<dbReference type="PANTHER" id="PTHR10015">
    <property type="entry name" value="HEAT SHOCK TRANSCRIPTION FACTOR"/>
    <property type="match status" value="1"/>
</dbReference>
<dbReference type="Proteomes" id="UP001208570">
    <property type="component" value="Unassembled WGS sequence"/>
</dbReference>
<dbReference type="SMART" id="SM00415">
    <property type="entry name" value="HSF"/>
    <property type="match status" value="1"/>
</dbReference>
<dbReference type="Gene3D" id="1.10.10.10">
    <property type="entry name" value="Winged helix-like DNA-binding domain superfamily/Winged helix DNA-binding domain"/>
    <property type="match status" value="1"/>
</dbReference>
<evidence type="ECO:0000313" key="10">
    <source>
        <dbReference type="EMBL" id="KAK2155755.1"/>
    </source>
</evidence>
<dbReference type="SUPFAM" id="SSF46785">
    <property type="entry name" value="Winged helix' DNA-binding domain"/>
    <property type="match status" value="1"/>
</dbReference>